<dbReference type="PANTHER" id="PTHR23508">
    <property type="entry name" value="CARBOXYLIC ACID TRANSPORTER PROTEIN HOMOLOG"/>
    <property type="match status" value="1"/>
</dbReference>
<dbReference type="InterPro" id="IPR005828">
    <property type="entry name" value="MFS_sugar_transport-like"/>
</dbReference>
<evidence type="ECO:0000256" key="6">
    <source>
        <dbReference type="SAM" id="Phobius"/>
    </source>
</evidence>
<keyword evidence="4 6" id="KW-1133">Transmembrane helix</keyword>
<feature type="transmembrane region" description="Helical" evidence="6">
    <location>
        <begin position="119"/>
        <end position="139"/>
    </location>
</feature>
<feature type="transmembrane region" description="Helical" evidence="6">
    <location>
        <begin position="391"/>
        <end position="414"/>
    </location>
</feature>
<evidence type="ECO:0000256" key="2">
    <source>
        <dbReference type="ARBA" id="ARBA00022448"/>
    </source>
</evidence>
<proteinExistence type="predicted"/>
<dbReference type="Proteomes" id="UP001564657">
    <property type="component" value="Unassembled WGS sequence"/>
</dbReference>
<dbReference type="PROSITE" id="PS50850">
    <property type="entry name" value="MFS"/>
    <property type="match status" value="1"/>
</dbReference>
<evidence type="ECO:0000259" key="7">
    <source>
        <dbReference type="PROSITE" id="PS50850"/>
    </source>
</evidence>
<keyword evidence="5 6" id="KW-0472">Membrane</keyword>
<evidence type="ECO:0000256" key="4">
    <source>
        <dbReference type="ARBA" id="ARBA00022989"/>
    </source>
</evidence>
<evidence type="ECO:0000313" key="8">
    <source>
        <dbReference type="EMBL" id="MEY8000485.1"/>
    </source>
</evidence>
<gene>
    <name evidence="8" type="ORF">AB8U03_09815</name>
</gene>
<feature type="transmembrane region" description="Helical" evidence="6">
    <location>
        <begin position="20"/>
        <end position="36"/>
    </location>
</feature>
<feature type="transmembrane region" description="Helical" evidence="6">
    <location>
        <begin position="88"/>
        <end position="107"/>
    </location>
</feature>
<dbReference type="PANTHER" id="PTHR23508:SF10">
    <property type="entry name" value="CARBOXYLIC ACID TRANSPORTER PROTEIN HOMOLOG"/>
    <property type="match status" value="1"/>
</dbReference>
<evidence type="ECO:0000256" key="5">
    <source>
        <dbReference type="ARBA" id="ARBA00023136"/>
    </source>
</evidence>
<feature type="transmembrane region" description="Helical" evidence="6">
    <location>
        <begin position="263"/>
        <end position="282"/>
    </location>
</feature>
<feature type="transmembrane region" description="Helical" evidence="6">
    <location>
        <begin position="151"/>
        <end position="171"/>
    </location>
</feature>
<accession>A0ABV4BNY1</accession>
<dbReference type="InterPro" id="IPR020846">
    <property type="entry name" value="MFS_dom"/>
</dbReference>
<feature type="transmembrane region" description="Helical" evidence="6">
    <location>
        <begin position="355"/>
        <end position="379"/>
    </location>
</feature>
<feature type="transmembrane region" description="Helical" evidence="6">
    <location>
        <begin position="177"/>
        <end position="196"/>
    </location>
</feature>
<comment type="caution">
    <text evidence="8">The sequence shown here is derived from an EMBL/GenBank/DDBJ whole genome shotgun (WGS) entry which is preliminary data.</text>
</comment>
<dbReference type="InterPro" id="IPR036259">
    <property type="entry name" value="MFS_trans_sf"/>
</dbReference>
<feature type="transmembrane region" description="Helical" evidence="6">
    <location>
        <begin position="420"/>
        <end position="442"/>
    </location>
</feature>
<comment type="subcellular location">
    <subcellularLocation>
        <location evidence="1">Cell membrane</location>
        <topology evidence="1">Multi-pass membrane protein</topology>
    </subcellularLocation>
</comment>
<keyword evidence="9" id="KW-1185">Reference proteome</keyword>
<reference evidence="8 9" key="1">
    <citation type="submission" date="2024-08" db="EMBL/GenBank/DDBJ databases">
        <title>Clostridium lapicellarii sp. nov., and Clostridium renhuaiense sp. nov., two species isolated from the mud in a fermentation cellar used for producing sauce-flavour Chinese liquors.</title>
        <authorList>
            <person name="Yang F."/>
            <person name="Wang H."/>
            <person name="Chen L.Q."/>
            <person name="Zhou N."/>
            <person name="Lu J.J."/>
            <person name="Pu X.X."/>
            <person name="Wan B."/>
            <person name="Wang L."/>
            <person name="Liu S.J."/>
        </authorList>
    </citation>
    <scope>NUCLEOTIDE SEQUENCE [LARGE SCALE GENOMIC DNA]</scope>
    <source>
        <strain evidence="8 9">MT-5</strain>
    </source>
</reference>
<name>A0ABV4BNY1_9CLOT</name>
<feature type="domain" description="Major facilitator superfamily (MFS) profile" evidence="7">
    <location>
        <begin position="23"/>
        <end position="445"/>
    </location>
</feature>
<dbReference type="Pfam" id="PF00083">
    <property type="entry name" value="Sugar_tr"/>
    <property type="match status" value="1"/>
</dbReference>
<feature type="transmembrane region" description="Helical" evidence="6">
    <location>
        <begin position="56"/>
        <end position="76"/>
    </location>
</feature>
<dbReference type="Gene3D" id="1.20.1250.20">
    <property type="entry name" value="MFS general substrate transporter like domains"/>
    <property type="match status" value="1"/>
</dbReference>
<feature type="transmembrane region" description="Helical" evidence="6">
    <location>
        <begin position="332"/>
        <end position="349"/>
    </location>
</feature>
<dbReference type="EMBL" id="JBGEWD010000008">
    <property type="protein sequence ID" value="MEY8000485.1"/>
    <property type="molecule type" value="Genomic_DNA"/>
</dbReference>
<sequence length="462" mass="50982">MSIKSSIGPRMDRLPTSKWFYKVFWMIGCGLLIDGFDNYSGGAILAQLVKNGWSNNYLNAAFTSTTMIGLFFGSLFAGFSGDRWGRKFAYQVNLLIFGLATLVAAFTPNMTVLIGLRGIMGFGLGAELVVGFGTFAEFVPAKTRGKWTSTLSLLANIAPPVATLIGLFVMSALGPQYGWRGMFVIGGVCALILWYIRHDFPESPRWYESRGDVEKADEILTEVEKQIEREKGIKLPQVEETEEIKLHDEVKQIPFSSLFKGNLLKCTILGSCLLIAMNTAVYSITTWIPTIFVKSGITVTRSVFMTTIILFGAPFGVFIASRIMDKFPRRQMGVVLLITIAVLGYIYSLQKQETVIIIVGFILISVLYMYVCFACSVYAPELWPTEIRLRGLGVCNAIGRAVTIFTPYGVAMIMTKYGSVAVFIAIGVILGLVALVILIFGIETRQKTIEKIGQEAMDKSCV</sequence>
<dbReference type="RefSeq" id="WP_369704377.1">
    <property type="nucleotide sequence ID" value="NZ_JBGEWD010000008.1"/>
</dbReference>
<feature type="transmembrane region" description="Helical" evidence="6">
    <location>
        <begin position="302"/>
        <end position="320"/>
    </location>
</feature>
<evidence type="ECO:0000313" key="9">
    <source>
        <dbReference type="Proteomes" id="UP001564657"/>
    </source>
</evidence>
<organism evidence="8 9">
    <name type="scientific">Clostridium moutaii</name>
    <dbReference type="NCBI Taxonomy" id="3240932"/>
    <lineage>
        <taxon>Bacteria</taxon>
        <taxon>Bacillati</taxon>
        <taxon>Bacillota</taxon>
        <taxon>Clostridia</taxon>
        <taxon>Eubacteriales</taxon>
        <taxon>Clostridiaceae</taxon>
        <taxon>Clostridium</taxon>
    </lineage>
</organism>
<dbReference type="SUPFAM" id="SSF103473">
    <property type="entry name" value="MFS general substrate transporter"/>
    <property type="match status" value="1"/>
</dbReference>
<keyword evidence="3 6" id="KW-0812">Transmembrane</keyword>
<dbReference type="CDD" id="cd17316">
    <property type="entry name" value="MFS_SV2_like"/>
    <property type="match status" value="1"/>
</dbReference>
<protein>
    <submittedName>
        <fullName evidence="8">MFS transporter</fullName>
    </submittedName>
</protein>
<keyword evidence="2" id="KW-0813">Transport</keyword>
<evidence type="ECO:0000256" key="3">
    <source>
        <dbReference type="ARBA" id="ARBA00022692"/>
    </source>
</evidence>
<evidence type="ECO:0000256" key="1">
    <source>
        <dbReference type="ARBA" id="ARBA00004651"/>
    </source>
</evidence>